<dbReference type="GO" id="GO:0043027">
    <property type="term" value="F:cysteine-type endopeptidase inhibitor activity involved in apoptotic process"/>
    <property type="evidence" value="ECO:0007669"/>
    <property type="project" value="TreeGrafter"/>
</dbReference>
<dbReference type="CDD" id="cd00022">
    <property type="entry name" value="BIR"/>
    <property type="match status" value="1"/>
</dbReference>
<keyword evidence="4" id="KW-0862">Zinc</keyword>
<dbReference type="PROSITE" id="PS50143">
    <property type="entry name" value="BIR_REPEAT_2"/>
    <property type="match status" value="2"/>
</dbReference>
<dbReference type="InterPro" id="IPR013083">
    <property type="entry name" value="Znf_RING/FYVE/PHD"/>
</dbReference>
<dbReference type="GO" id="GO:0005634">
    <property type="term" value="C:nucleus"/>
    <property type="evidence" value="ECO:0007669"/>
    <property type="project" value="TreeGrafter"/>
</dbReference>
<keyword evidence="2" id="KW-0479">Metal-binding</keyword>
<dbReference type="AlphaFoldDB" id="A0A0C9RV69"/>
<feature type="non-terminal residue" evidence="7">
    <location>
        <position position="1"/>
    </location>
</feature>
<keyword evidence="3 5" id="KW-0863">Zinc-finger</keyword>
<dbReference type="GO" id="GO:0008270">
    <property type="term" value="F:zinc ion binding"/>
    <property type="evidence" value="ECO:0007669"/>
    <property type="project" value="UniProtKB-KW"/>
</dbReference>
<dbReference type="GO" id="GO:0043066">
    <property type="term" value="P:negative regulation of apoptotic process"/>
    <property type="evidence" value="ECO:0007669"/>
    <property type="project" value="TreeGrafter"/>
</dbReference>
<name>A0A0C9RV69_9HYME</name>
<dbReference type="Pfam" id="PF13920">
    <property type="entry name" value="zf-C3HC4_3"/>
    <property type="match status" value="1"/>
</dbReference>
<dbReference type="InterPro" id="IPR001370">
    <property type="entry name" value="BIR_rpt"/>
</dbReference>
<dbReference type="Gene3D" id="1.10.1170.10">
    <property type="entry name" value="Inhibitor Of Apoptosis Protein (2mihbC-IAP-1), Chain A"/>
    <property type="match status" value="2"/>
</dbReference>
<evidence type="ECO:0000256" key="5">
    <source>
        <dbReference type="PROSITE-ProRule" id="PRU00175"/>
    </source>
</evidence>
<evidence type="ECO:0000256" key="3">
    <source>
        <dbReference type="ARBA" id="ARBA00022771"/>
    </source>
</evidence>
<evidence type="ECO:0000313" key="7">
    <source>
        <dbReference type="EMBL" id="JAG82517.1"/>
    </source>
</evidence>
<dbReference type="EMBL" id="GBYB01012750">
    <property type="protein sequence ID" value="JAG82517.1"/>
    <property type="molecule type" value="Transcribed_RNA"/>
</dbReference>
<sequence length="355" mass="40625">TTTTTTTTTNTNNQSLINYHRYRYETIRLTTFSNENWLFSWYEARRLAAHGFWYKSNGDVCCFDCELTIKNWTDLDNPILMHSLYQYRPKMCRFARNLPCGNVPIGSNNIPPPMPQPQDSIGAAVGADNNNLLQMLGISVMYKPEYTQFKHVSTRLRSLETWPVGLAQTADQLADAGFIYFGISDTLVCYYCGVTLCYWQPTDDPWIEHARNSPHCQHVIAMKGIDFIKEHSFTKLMWNDKRKFSNDIQLPNGVLVIGVGPTIENSLEMSFVNLNNDEIEREINMQTESANSTNKKTENPEIEDKLLCKVCYNSPMDVVVLPCGHMATCYKCHISITKCSMCREPISHYVKVFVA</sequence>
<dbReference type="PROSITE" id="PS01282">
    <property type="entry name" value="BIR_REPEAT_1"/>
    <property type="match status" value="1"/>
</dbReference>
<dbReference type="Pfam" id="PF00653">
    <property type="entry name" value="BIR"/>
    <property type="match status" value="2"/>
</dbReference>
<organism evidence="7">
    <name type="scientific">Fopius arisanus</name>
    <dbReference type="NCBI Taxonomy" id="64838"/>
    <lineage>
        <taxon>Eukaryota</taxon>
        <taxon>Metazoa</taxon>
        <taxon>Ecdysozoa</taxon>
        <taxon>Arthropoda</taxon>
        <taxon>Hexapoda</taxon>
        <taxon>Insecta</taxon>
        <taxon>Pterygota</taxon>
        <taxon>Neoptera</taxon>
        <taxon>Endopterygota</taxon>
        <taxon>Hymenoptera</taxon>
        <taxon>Apocrita</taxon>
        <taxon>Ichneumonoidea</taxon>
        <taxon>Braconidae</taxon>
        <taxon>Opiinae</taxon>
        <taxon>Fopius</taxon>
    </lineage>
</organism>
<dbReference type="GO" id="GO:0061630">
    <property type="term" value="F:ubiquitin protein ligase activity"/>
    <property type="evidence" value="ECO:0007669"/>
    <property type="project" value="TreeGrafter"/>
</dbReference>
<dbReference type="SUPFAM" id="SSF57924">
    <property type="entry name" value="Inhibitor of apoptosis (IAP) repeat"/>
    <property type="match status" value="2"/>
</dbReference>
<evidence type="ECO:0000256" key="1">
    <source>
        <dbReference type="ARBA" id="ARBA00006672"/>
    </source>
</evidence>
<dbReference type="Gene3D" id="3.30.40.10">
    <property type="entry name" value="Zinc/RING finger domain, C3HC4 (zinc finger)"/>
    <property type="match status" value="1"/>
</dbReference>
<dbReference type="InterPro" id="IPR050784">
    <property type="entry name" value="IAP"/>
</dbReference>
<gene>
    <name evidence="7" type="primary">th_1</name>
    <name evidence="7" type="ORF">g.17480</name>
</gene>
<dbReference type="FunFam" id="1.10.1170.10:FF:000002">
    <property type="entry name" value="Baculoviral IAP repeat containing 7"/>
    <property type="match status" value="1"/>
</dbReference>
<dbReference type="GO" id="GO:0031398">
    <property type="term" value="P:positive regulation of protein ubiquitination"/>
    <property type="evidence" value="ECO:0007669"/>
    <property type="project" value="TreeGrafter"/>
</dbReference>
<protein>
    <submittedName>
        <fullName evidence="7">Th_1 protein</fullName>
    </submittedName>
</protein>
<dbReference type="SMART" id="SM00238">
    <property type="entry name" value="BIR"/>
    <property type="match status" value="2"/>
</dbReference>
<evidence type="ECO:0000259" key="6">
    <source>
        <dbReference type="PROSITE" id="PS50089"/>
    </source>
</evidence>
<dbReference type="PROSITE" id="PS50089">
    <property type="entry name" value="ZF_RING_2"/>
    <property type="match status" value="1"/>
</dbReference>
<dbReference type="PANTHER" id="PTHR10044">
    <property type="entry name" value="INHIBITOR OF APOPTOSIS"/>
    <property type="match status" value="1"/>
</dbReference>
<dbReference type="GO" id="GO:0005737">
    <property type="term" value="C:cytoplasm"/>
    <property type="evidence" value="ECO:0007669"/>
    <property type="project" value="TreeGrafter"/>
</dbReference>
<evidence type="ECO:0000256" key="4">
    <source>
        <dbReference type="ARBA" id="ARBA00022833"/>
    </source>
</evidence>
<reference evidence="7" key="1">
    <citation type="submission" date="2015-01" db="EMBL/GenBank/DDBJ databases">
        <title>Transcriptome Assembly of Fopius arisanus.</title>
        <authorList>
            <person name="Geib S."/>
        </authorList>
    </citation>
    <scope>NUCLEOTIDE SEQUENCE</scope>
</reference>
<feature type="domain" description="RING-type" evidence="6">
    <location>
        <begin position="308"/>
        <end position="343"/>
    </location>
</feature>
<comment type="similarity">
    <text evidence="1">Belongs to the IAP family.</text>
</comment>
<dbReference type="InterPro" id="IPR001841">
    <property type="entry name" value="Znf_RING"/>
</dbReference>
<accession>A0A0C9RV69</accession>
<evidence type="ECO:0000256" key="2">
    <source>
        <dbReference type="ARBA" id="ARBA00022723"/>
    </source>
</evidence>
<dbReference type="GO" id="GO:0051726">
    <property type="term" value="P:regulation of cell cycle"/>
    <property type="evidence" value="ECO:0007669"/>
    <property type="project" value="TreeGrafter"/>
</dbReference>
<proteinExistence type="inferred from homology"/>